<dbReference type="PROSITE" id="PS50888">
    <property type="entry name" value="BHLH"/>
    <property type="match status" value="1"/>
</dbReference>
<comment type="subcellular location">
    <subcellularLocation>
        <location evidence="1">Nucleus</location>
    </subcellularLocation>
</comment>
<evidence type="ECO:0000256" key="7">
    <source>
        <dbReference type="ARBA" id="ARBA00023242"/>
    </source>
</evidence>
<dbReference type="SMART" id="SM00353">
    <property type="entry name" value="HLH"/>
    <property type="match status" value="1"/>
</dbReference>
<dbReference type="AlphaFoldDB" id="A0AAV8QGW4"/>
<protein>
    <recommendedName>
        <fullName evidence="8">BHLH domain-containing protein</fullName>
    </recommendedName>
</protein>
<accession>A0AAV8QGW4</accession>
<dbReference type="GO" id="GO:0003700">
    <property type="term" value="F:DNA-binding transcription factor activity"/>
    <property type="evidence" value="ECO:0007669"/>
    <property type="project" value="TreeGrafter"/>
</dbReference>
<evidence type="ECO:0000256" key="5">
    <source>
        <dbReference type="ARBA" id="ARBA00023125"/>
    </source>
</evidence>
<evidence type="ECO:0000256" key="6">
    <source>
        <dbReference type="ARBA" id="ARBA00023163"/>
    </source>
</evidence>
<dbReference type="InterPro" id="IPR051358">
    <property type="entry name" value="TF_AMS/ICE1/BHLH6-like"/>
</dbReference>
<reference evidence="9 10" key="1">
    <citation type="submission" date="2022-12" db="EMBL/GenBank/DDBJ databases">
        <title>Chromosome-scale assembly of the Ensete ventricosum genome.</title>
        <authorList>
            <person name="Dussert Y."/>
            <person name="Stocks J."/>
            <person name="Wendawek A."/>
            <person name="Woldeyes F."/>
            <person name="Nichols R.A."/>
            <person name="Borrell J.S."/>
        </authorList>
    </citation>
    <scope>NUCLEOTIDE SEQUENCE [LARGE SCALE GENOMIC DNA]</scope>
    <source>
        <strain evidence="10">cv. Maze</strain>
        <tissue evidence="9">Seeds</tissue>
    </source>
</reference>
<dbReference type="PANTHER" id="PTHR31945:SF26">
    <property type="entry name" value="TRANSCRIPTION FACTOR BHLH35"/>
    <property type="match status" value="1"/>
</dbReference>
<name>A0AAV8QGW4_ENSVE</name>
<proteinExistence type="inferred from homology"/>
<dbReference type="EMBL" id="JAQQAF010000007">
    <property type="protein sequence ID" value="KAJ8471627.1"/>
    <property type="molecule type" value="Genomic_DNA"/>
</dbReference>
<comment type="subunit">
    <text evidence="3">Homodimer.</text>
</comment>
<organism evidence="9 10">
    <name type="scientific">Ensete ventricosum</name>
    <name type="common">Abyssinian banana</name>
    <name type="synonym">Musa ensete</name>
    <dbReference type="NCBI Taxonomy" id="4639"/>
    <lineage>
        <taxon>Eukaryota</taxon>
        <taxon>Viridiplantae</taxon>
        <taxon>Streptophyta</taxon>
        <taxon>Embryophyta</taxon>
        <taxon>Tracheophyta</taxon>
        <taxon>Spermatophyta</taxon>
        <taxon>Magnoliopsida</taxon>
        <taxon>Liliopsida</taxon>
        <taxon>Zingiberales</taxon>
        <taxon>Musaceae</taxon>
        <taxon>Ensete</taxon>
    </lineage>
</organism>
<dbReference type="InterPro" id="IPR011598">
    <property type="entry name" value="bHLH_dom"/>
</dbReference>
<comment type="caution">
    <text evidence="9">The sequence shown here is derived from an EMBL/GenBank/DDBJ whole genome shotgun (WGS) entry which is preliminary data.</text>
</comment>
<dbReference type="PANTHER" id="PTHR31945">
    <property type="entry name" value="TRANSCRIPTION FACTOR SCREAM2-RELATED"/>
    <property type="match status" value="1"/>
</dbReference>
<dbReference type="GO" id="GO:0046983">
    <property type="term" value="F:protein dimerization activity"/>
    <property type="evidence" value="ECO:0007669"/>
    <property type="project" value="InterPro"/>
</dbReference>
<dbReference type="FunFam" id="4.10.280.10:FF:000096">
    <property type="entry name" value="Basic helix-loop-helix (BHLH) DNA-binding superfamily protein"/>
    <property type="match status" value="1"/>
</dbReference>
<keyword evidence="5" id="KW-0238">DNA-binding</keyword>
<evidence type="ECO:0000256" key="1">
    <source>
        <dbReference type="ARBA" id="ARBA00004123"/>
    </source>
</evidence>
<dbReference type="Gene3D" id="4.10.280.10">
    <property type="entry name" value="Helix-loop-helix DNA-binding domain"/>
    <property type="match status" value="1"/>
</dbReference>
<dbReference type="InterPro" id="IPR036638">
    <property type="entry name" value="HLH_DNA-bd_sf"/>
</dbReference>
<dbReference type="GO" id="GO:0005634">
    <property type="term" value="C:nucleus"/>
    <property type="evidence" value="ECO:0007669"/>
    <property type="project" value="UniProtKB-SubCell"/>
</dbReference>
<dbReference type="Pfam" id="PF22754">
    <property type="entry name" value="bHLH-TF_ACT-like_plant"/>
    <property type="match status" value="1"/>
</dbReference>
<keyword evidence="6" id="KW-0804">Transcription</keyword>
<dbReference type="GO" id="GO:0043565">
    <property type="term" value="F:sequence-specific DNA binding"/>
    <property type="evidence" value="ECO:0007669"/>
    <property type="project" value="TreeGrafter"/>
</dbReference>
<evidence type="ECO:0000259" key="8">
    <source>
        <dbReference type="PROSITE" id="PS50888"/>
    </source>
</evidence>
<evidence type="ECO:0000256" key="3">
    <source>
        <dbReference type="ARBA" id="ARBA00011738"/>
    </source>
</evidence>
<dbReference type="Proteomes" id="UP001222027">
    <property type="component" value="Unassembled WGS sequence"/>
</dbReference>
<keyword evidence="4" id="KW-0805">Transcription regulation</keyword>
<sequence length="261" mass="29922">MDDMEAEYSHYWETKRFIDSEEFESWGFEEAISGGYYDSSSPEGTTSSATVKNIAMERNRRMKLNEKLYALRSVVPNITKMDKASIIKDAIDYIQQLQDQERKMMAEISELEPFREENVSMCDFEYDVVPLMQQRKKKRTPRSSSAPGSPTSLPIEVLELRVNEMGEKTMVVSITCNKKRDTMIKVCELFEFLNLKVITANITSVSGNLLHTLFVETDEMDSAHQLKEKIEVAIAELDAPKSPLSSVTYQQGGFEEDFFLQ</sequence>
<evidence type="ECO:0000313" key="9">
    <source>
        <dbReference type="EMBL" id="KAJ8471627.1"/>
    </source>
</evidence>
<comment type="similarity">
    <text evidence="2">Belongs to the bHLH protein family.</text>
</comment>
<gene>
    <name evidence="9" type="ORF">OPV22_025970</name>
</gene>
<evidence type="ECO:0000256" key="4">
    <source>
        <dbReference type="ARBA" id="ARBA00023015"/>
    </source>
</evidence>
<evidence type="ECO:0000313" key="10">
    <source>
        <dbReference type="Proteomes" id="UP001222027"/>
    </source>
</evidence>
<dbReference type="SUPFAM" id="SSF47459">
    <property type="entry name" value="HLH, helix-loop-helix DNA-binding domain"/>
    <property type="match status" value="1"/>
</dbReference>
<dbReference type="Pfam" id="PF00010">
    <property type="entry name" value="HLH"/>
    <property type="match status" value="1"/>
</dbReference>
<feature type="domain" description="BHLH" evidence="8">
    <location>
        <begin position="48"/>
        <end position="97"/>
    </location>
</feature>
<dbReference type="InterPro" id="IPR054502">
    <property type="entry name" value="bHLH-TF_ACT-like_plant"/>
</dbReference>
<keyword evidence="7" id="KW-0539">Nucleus</keyword>
<evidence type="ECO:0000256" key="2">
    <source>
        <dbReference type="ARBA" id="ARBA00005510"/>
    </source>
</evidence>
<keyword evidence="10" id="KW-1185">Reference proteome</keyword>